<name>A0AAV5WNY8_9BILA</name>
<keyword evidence="1" id="KW-0472">Membrane</keyword>
<evidence type="ECO:0000313" key="2">
    <source>
        <dbReference type="EMBL" id="GMT33350.1"/>
    </source>
</evidence>
<proteinExistence type="predicted"/>
<dbReference type="Proteomes" id="UP001432322">
    <property type="component" value="Unassembled WGS sequence"/>
</dbReference>
<gene>
    <name evidence="2" type="ORF">PFISCL1PPCAC_24647</name>
</gene>
<organism evidence="2 3">
    <name type="scientific">Pristionchus fissidentatus</name>
    <dbReference type="NCBI Taxonomy" id="1538716"/>
    <lineage>
        <taxon>Eukaryota</taxon>
        <taxon>Metazoa</taxon>
        <taxon>Ecdysozoa</taxon>
        <taxon>Nematoda</taxon>
        <taxon>Chromadorea</taxon>
        <taxon>Rhabditida</taxon>
        <taxon>Rhabditina</taxon>
        <taxon>Diplogasteromorpha</taxon>
        <taxon>Diplogasteroidea</taxon>
        <taxon>Neodiplogasteridae</taxon>
        <taxon>Pristionchus</taxon>
    </lineage>
</organism>
<feature type="transmembrane region" description="Helical" evidence="1">
    <location>
        <begin position="63"/>
        <end position="84"/>
    </location>
</feature>
<keyword evidence="1" id="KW-1133">Transmembrane helix</keyword>
<dbReference type="EMBL" id="BTSY01000006">
    <property type="protein sequence ID" value="GMT33350.1"/>
    <property type="molecule type" value="Genomic_DNA"/>
</dbReference>
<sequence length="87" mass="10169">HRIEMRSEGNVISESTARIRLERLKRKFAHDLQFLSDMDFGPGENMRRPIEIPTHMRSADNHLLHISTVLLHSITVSTICYICLRKQ</sequence>
<accession>A0AAV5WNY8</accession>
<feature type="non-terminal residue" evidence="2">
    <location>
        <position position="1"/>
    </location>
</feature>
<keyword evidence="1" id="KW-0812">Transmembrane</keyword>
<reference evidence="2" key="1">
    <citation type="submission" date="2023-10" db="EMBL/GenBank/DDBJ databases">
        <title>Genome assembly of Pristionchus species.</title>
        <authorList>
            <person name="Yoshida K."/>
            <person name="Sommer R.J."/>
        </authorList>
    </citation>
    <scope>NUCLEOTIDE SEQUENCE</scope>
    <source>
        <strain evidence="2">RS5133</strain>
    </source>
</reference>
<protein>
    <submittedName>
        <fullName evidence="2">Uncharacterized protein</fullName>
    </submittedName>
</protein>
<evidence type="ECO:0000256" key="1">
    <source>
        <dbReference type="SAM" id="Phobius"/>
    </source>
</evidence>
<comment type="caution">
    <text evidence="2">The sequence shown here is derived from an EMBL/GenBank/DDBJ whole genome shotgun (WGS) entry which is preliminary data.</text>
</comment>
<dbReference type="AlphaFoldDB" id="A0AAV5WNY8"/>
<evidence type="ECO:0000313" key="3">
    <source>
        <dbReference type="Proteomes" id="UP001432322"/>
    </source>
</evidence>
<keyword evidence="3" id="KW-1185">Reference proteome</keyword>